<evidence type="ECO:0000259" key="2">
    <source>
        <dbReference type="Pfam" id="PF15949"/>
    </source>
</evidence>
<dbReference type="PANTHER" id="PTHR46767:SF1">
    <property type="entry name" value="LIM DOMAIN ONLY PROTEIN 7"/>
    <property type="match status" value="1"/>
</dbReference>
<dbReference type="InterPro" id="IPR031865">
    <property type="entry name" value="DUF4757"/>
</dbReference>
<name>A0A4W5KAK5_9TELE</name>
<dbReference type="Ensembl" id="ENSHHUT00000013439.1">
    <property type="protein sequence ID" value="ENSHHUP00000013017.1"/>
    <property type="gene ID" value="ENSHHUG00000007989.1"/>
</dbReference>
<accession>A0A4W5KAK5</accession>
<dbReference type="Pfam" id="PF15949">
    <property type="entry name" value="DUF4757"/>
    <property type="match status" value="1"/>
</dbReference>
<dbReference type="InterPro" id="IPR029978">
    <property type="entry name" value="LMO-7"/>
</dbReference>
<feature type="region of interest" description="Disordered" evidence="1">
    <location>
        <begin position="115"/>
        <end position="143"/>
    </location>
</feature>
<reference evidence="3" key="2">
    <citation type="submission" date="2025-08" db="UniProtKB">
        <authorList>
            <consortium name="Ensembl"/>
        </authorList>
    </citation>
    <scope>IDENTIFICATION</scope>
</reference>
<protein>
    <recommendedName>
        <fullName evidence="2">DUF4757 domain-containing protein</fullName>
    </recommendedName>
</protein>
<dbReference type="Proteomes" id="UP000314982">
    <property type="component" value="Unassembled WGS sequence"/>
</dbReference>
<dbReference type="GeneTree" id="ENSGT00950000183159"/>
<proteinExistence type="predicted"/>
<evidence type="ECO:0000313" key="3">
    <source>
        <dbReference type="Ensembl" id="ENSHHUP00000013017.1"/>
    </source>
</evidence>
<reference evidence="3" key="3">
    <citation type="submission" date="2025-09" db="UniProtKB">
        <authorList>
            <consortium name="Ensembl"/>
        </authorList>
    </citation>
    <scope>IDENTIFICATION</scope>
</reference>
<keyword evidence="4" id="KW-1185">Reference proteome</keyword>
<sequence length="143" mass="15859">NVSLSSYDFKDVDKPSLLLFPAPLNSTVLPLLSSFTSHLNLTLFPSVYLLIPTSPPPGSGSDAETDSVFRMAADSNKDSLHYRRSLVIAPKTTTQFNQFLPTKDKPAAYMPAPLRKKRAERHEDNRRSWASATLANPFRPING</sequence>
<organism evidence="3 4">
    <name type="scientific">Hucho hucho</name>
    <name type="common">huchen</name>
    <dbReference type="NCBI Taxonomy" id="62062"/>
    <lineage>
        <taxon>Eukaryota</taxon>
        <taxon>Metazoa</taxon>
        <taxon>Chordata</taxon>
        <taxon>Craniata</taxon>
        <taxon>Vertebrata</taxon>
        <taxon>Euteleostomi</taxon>
        <taxon>Actinopterygii</taxon>
        <taxon>Neopterygii</taxon>
        <taxon>Teleostei</taxon>
        <taxon>Protacanthopterygii</taxon>
        <taxon>Salmoniformes</taxon>
        <taxon>Salmonidae</taxon>
        <taxon>Salmoninae</taxon>
        <taxon>Hucho</taxon>
    </lineage>
</organism>
<evidence type="ECO:0000313" key="4">
    <source>
        <dbReference type="Proteomes" id="UP000314982"/>
    </source>
</evidence>
<feature type="domain" description="DUF4757" evidence="2">
    <location>
        <begin position="81"/>
        <end position="132"/>
    </location>
</feature>
<dbReference type="GO" id="GO:0023051">
    <property type="term" value="P:regulation of signaling"/>
    <property type="evidence" value="ECO:0007669"/>
    <property type="project" value="InterPro"/>
</dbReference>
<dbReference type="AlphaFoldDB" id="A0A4W5KAK5"/>
<evidence type="ECO:0000256" key="1">
    <source>
        <dbReference type="SAM" id="MobiDB-lite"/>
    </source>
</evidence>
<reference evidence="4" key="1">
    <citation type="submission" date="2018-06" db="EMBL/GenBank/DDBJ databases">
        <title>Genome assembly of Danube salmon.</title>
        <authorList>
            <person name="Macqueen D.J."/>
            <person name="Gundappa M.K."/>
        </authorList>
    </citation>
    <scope>NUCLEOTIDE SEQUENCE [LARGE SCALE GENOMIC DNA]</scope>
</reference>
<dbReference type="PANTHER" id="PTHR46767">
    <property type="entry name" value="LIM DOMAIN ONLY PROTEIN 7"/>
    <property type="match status" value="1"/>
</dbReference>
<dbReference type="GO" id="GO:0030155">
    <property type="term" value="P:regulation of cell adhesion"/>
    <property type="evidence" value="ECO:0007669"/>
    <property type="project" value="InterPro"/>
</dbReference>
<dbReference type="STRING" id="62062.ENSHHUP00000013017"/>